<gene>
    <name evidence="2" type="ORF">NCGR_LOCUS43671</name>
</gene>
<organism evidence="2 3">
    <name type="scientific">Miscanthus lutarioriparius</name>
    <dbReference type="NCBI Taxonomy" id="422564"/>
    <lineage>
        <taxon>Eukaryota</taxon>
        <taxon>Viridiplantae</taxon>
        <taxon>Streptophyta</taxon>
        <taxon>Embryophyta</taxon>
        <taxon>Tracheophyta</taxon>
        <taxon>Spermatophyta</taxon>
        <taxon>Magnoliopsida</taxon>
        <taxon>Liliopsida</taxon>
        <taxon>Poales</taxon>
        <taxon>Poaceae</taxon>
        <taxon>PACMAD clade</taxon>
        <taxon>Panicoideae</taxon>
        <taxon>Andropogonodae</taxon>
        <taxon>Andropogoneae</taxon>
        <taxon>Saccharinae</taxon>
        <taxon>Miscanthus</taxon>
    </lineage>
</organism>
<protein>
    <submittedName>
        <fullName evidence="2">Uncharacterized protein</fullName>
    </submittedName>
</protein>
<accession>A0A811QVD5</accession>
<name>A0A811QVD5_9POAL</name>
<feature type="region of interest" description="Disordered" evidence="1">
    <location>
        <begin position="21"/>
        <end position="58"/>
    </location>
</feature>
<dbReference type="EMBL" id="CAJGYO010000011">
    <property type="protein sequence ID" value="CAD6260236.1"/>
    <property type="molecule type" value="Genomic_DNA"/>
</dbReference>
<evidence type="ECO:0000256" key="1">
    <source>
        <dbReference type="SAM" id="MobiDB-lite"/>
    </source>
</evidence>
<reference evidence="2" key="1">
    <citation type="submission" date="2020-10" db="EMBL/GenBank/DDBJ databases">
        <authorList>
            <person name="Han B."/>
            <person name="Lu T."/>
            <person name="Zhao Q."/>
            <person name="Huang X."/>
            <person name="Zhao Y."/>
        </authorList>
    </citation>
    <scope>NUCLEOTIDE SEQUENCE</scope>
</reference>
<comment type="caution">
    <text evidence="2">The sequence shown here is derived from an EMBL/GenBank/DDBJ whole genome shotgun (WGS) entry which is preliminary data.</text>
</comment>
<feature type="compositionally biased region" description="Basic and acidic residues" evidence="1">
    <location>
        <begin position="44"/>
        <end position="58"/>
    </location>
</feature>
<evidence type="ECO:0000313" key="2">
    <source>
        <dbReference type="EMBL" id="CAD6260236.1"/>
    </source>
</evidence>
<sequence length="58" mass="6239">MPKGRGGSLLLGGWDVTKQTSLKNAAGGSGRRAGAEGWEVGNRSTRERERELELRKGN</sequence>
<evidence type="ECO:0000313" key="3">
    <source>
        <dbReference type="Proteomes" id="UP000604825"/>
    </source>
</evidence>
<proteinExistence type="predicted"/>
<dbReference type="AlphaFoldDB" id="A0A811QVD5"/>
<dbReference type="Proteomes" id="UP000604825">
    <property type="component" value="Unassembled WGS sequence"/>
</dbReference>
<keyword evidence="3" id="KW-1185">Reference proteome</keyword>